<dbReference type="Proteomes" id="UP001310022">
    <property type="component" value="Unassembled WGS sequence"/>
</dbReference>
<feature type="domain" description="Glycosyltransferase 2-like" evidence="1">
    <location>
        <begin position="27"/>
        <end position="182"/>
    </location>
</feature>
<organism evidence="2 3">
    <name type="scientific">Persicobacter diffluens</name>
    <dbReference type="NCBI Taxonomy" id="981"/>
    <lineage>
        <taxon>Bacteria</taxon>
        <taxon>Pseudomonadati</taxon>
        <taxon>Bacteroidota</taxon>
        <taxon>Cytophagia</taxon>
        <taxon>Cytophagales</taxon>
        <taxon>Persicobacteraceae</taxon>
        <taxon>Persicobacter</taxon>
    </lineage>
</organism>
<dbReference type="Pfam" id="PF00535">
    <property type="entry name" value="Glycos_transf_2"/>
    <property type="match status" value="1"/>
</dbReference>
<evidence type="ECO:0000313" key="2">
    <source>
        <dbReference type="EMBL" id="GJM60769.1"/>
    </source>
</evidence>
<reference evidence="2 3" key="1">
    <citation type="submission" date="2021-12" db="EMBL/GenBank/DDBJ databases">
        <title>Genome sequencing of bacteria with rrn-lacking chromosome and rrn-plasmid.</title>
        <authorList>
            <person name="Anda M."/>
            <person name="Iwasaki W."/>
        </authorList>
    </citation>
    <scope>NUCLEOTIDE SEQUENCE [LARGE SCALE GENOMIC DNA]</scope>
    <source>
        <strain evidence="2 3">NBRC 15940</strain>
    </source>
</reference>
<comment type="caution">
    <text evidence="2">The sequence shown here is derived from an EMBL/GenBank/DDBJ whole genome shotgun (WGS) entry which is preliminary data.</text>
</comment>
<dbReference type="RefSeq" id="WP_338236456.1">
    <property type="nucleotide sequence ID" value="NZ_BQKE01000001.1"/>
</dbReference>
<protein>
    <recommendedName>
        <fullName evidence="1">Glycosyltransferase 2-like domain-containing protein</fullName>
    </recommendedName>
</protein>
<keyword evidence="3" id="KW-1185">Reference proteome</keyword>
<dbReference type="Gene3D" id="3.90.550.10">
    <property type="entry name" value="Spore Coat Polysaccharide Biosynthesis Protein SpsA, Chain A"/>
    <property type="match status" value="1"/>
</dbReference>
<dbReference type="SUPFAM" id="SSF53448">
    <property type="entry name" value="Nucleotide-diphospho-sugar transferases"/>
    <property type="match status" value="1"/>
</dbReference>
<sequence>MNTYLERYAYPERFLSNEAQAHTTQIVVIPCYNEPDLLTSLQSLANCKPTKGHTEVITVINHGENASEEVIQRNQQTLEEAQAWASAQSLPHLSFEFIKVSNLPKKHAGVGLARKIGMDEAAYRLEILGKSKAPIICFDADSQCSENYLLEIEQYFQDYPKTNAASIHFEHPLEGDFPKQWYEAIEIYELHLRYYVNGLRYAQHPFAYETIGSSMVVRADIYQKQGGMNRRKAGEDFYFLHKIIPLGNFADITSCQVIPSPRPSDRVPFGTGKAVGEFLASGETQRMDSYHPEIFEELKVFIEKAYGFFKQPFGAVKEEMPAATQAFLVESKFEEELQKILKNSPNKKIFKQRFFQWFDGFRTLKYVHFLRDYQYPPIDLRSGVDKLFNLLEISQCQPAQQLESMRAYDRHLHYSPKLSNWD</sequence>
<dbReference type="AlphaFoldDB" id="A0AAN4VWZ7"/>
<gene>
    <name evidence="2" type="ORF">PEDI_13210</name>
</gene>
<accession>A0AAN4VWZ7</accession>
<proteinExistence type="predicted"/>
<dbReference type="InterPro" id="IPR001173">
    <property type="entry name" value="Glyco_trans_2-like"/>
</dbReference>
<dbReference type="InterPro" id="IPR029044">
    <property type="entry name" value="Nucleotide-diphossugar_trans"/>
</dbReference>
<dbReference type="EMBL" id="BQKE01000001">
    <property type="protein sequence ID" value="GJM60769.1"/>
    <property type="molecule type" value="Genomic_DNA"/>
</dbReference>
<evidence type="ECO:0000259" key="1">
    <source>
        <dbReference type="Pfam" id="PF00535"/>
    </source>
</evidence>
<evidence type="ECO:0000313" key="3">
    <source>
        <dbReference type="Proteomes" id="UP001310022"/>
    </source>
</evidence>
<name>A0AAN4VWZ7_9BACT</name>